<accession>A0A8J2VUP5</accession>
<evidence type="ECO:0000256" key="1">
    <source>
        <dbReference type="SAM" id="Phobius"/>
    </source>
</evidence>
<feature type="transmembrane region" description="Helical" evidence="1">
    <location>
        <begin position="94"/>
        <end position="115"/>
    </location>
</feature>
<evidence type="ECO:0008006" key="4">
    <source>
        <dbReference type="Google" id="ProtNLM"/>
    </source>
</evidence>
<dbReference type="EMBL" id="BMCP01000002">
    <property type="protein sequence ID" value="GGE41941.1"/>
    <property type="molecule type" value="Genomic_DNA"/>
</dbReference>
<feature type="transmembrane region" description="Helical" evidence="1">
    <location>
        <begin position="135"/>
        <end position="153"/>
    </location>
</feature>
<feature type="transmembrane region" description="Helical" evidence="1">
    <location>
        <begin position="6"/>
        <end position="29"/>
    </location>
</feature>
<name>A0A8J2VUP5_9RHOB</name>
<keyword evidence="1" id="KW-0812">Transmembrane</keyword>
<dbReference type="AlphaFoldDB" id="A0A8J2VUP5"/>
<keyword evidence="1" id="KW-1133">Transmembrane helix</keyword>
<feature type="transmembrane region" description="Helical" evidence="1">
    <location>
        <begin position="41"/>
        <end position="59"/>
    </location>
</feature>
<dbReference type="RefSeq" id="WP_188409499.1">
    <property type="nucleotide sequence ID" value="NZ_BMCP01000002.1"/>
</dbReference>
<gene>
    <name evidence="2" type="ORF">GCM10007276_19080</name>
</gene>
<protein>
    <recommendedName>
        <fullName evidence="4">DUF2306 domain-containing protein</fullName>
    </recommendedName>
</protein>
<keyword evidence="1" id="KW-0472">Membrane</keyword>
<organism evidence="2 3">
    <name type="scientific">Agaricicola taiwanensis</name>
    <dbReference type="NCBI Taxonomy" id="591372"/>
    <lineage>
        <taxon>Bacteria</taxon>
        <taxon>Pseudomonadati</taxon>
        <taxon>Pseudomonadota</taxon>
        <taxon>Alphaproteobacteria</taxon>
        <taxon>Rhodobacterales</taxon>
        <taxon>Paracoccaceae</taxon>
        <taxon>Agaricicola</taxon>
    </lineage>
</organism>
<reference evidence="2" key="1">
    <citation type="journal article" date="2014" name="Int. J. Syst. Evol. Microbiol.">
        <title>Complete genome sequence of Corynebacterium casei LMG S-19264T (=DSM 44701T), isolated from a smear-ripened cheese.</title>
        <authorList>
            <consortium name="US DOE Joint Genome Institute (JGI-PGF)"/>
            <person name="Walter F."/>
            <person name="Albersmeier A."/>
            <person name="Kalinowski J."/>
            <person name="Ruckert C."/>
        </authorList>
    </citation>
    <scope>NUCLEOTIDE SEQUENCE</scope>
    <source>
        <strain evidence="2">CCM 7684</strain>
    </source>
</reference>
<proteinExistence type="predicted"/>
<dbReference type="Proteomes" id="UP000602745">
    <property type="component" value="Unassembled WGS sequence"/>
</dbReference>
<evidence type="ECO:0000313" key="3">
    <source>
        <dbReference type="Proteomes" id="UP000602745"/>
    </source>
</evidence>
<feature type="transmembrane region" description="Helical" evidence="1">
    <location>
        <begin position="65"/>
        <end position="85"/>
    </location>
</feature>
<comment type="caution">
    <text evidence="2">The sequence shown here is derived from an EMBL/GenBank/DDBJ whole genome shotgun (WGS) entry which is preliminary data.</text>
</comment>
<evidence type="ECO:0000313" key="2">
    <source>
        <dbReference type="EMBL" id="GGE41941.1"/>
    </source>
</evidence>
<sequence>MSYVLALVYIHTAISLVALVLGFPAIARLFRRTVSPTWTQWFLITAVATSVTGFMFPFVALTPAFVTGIIALTILGAVLIARYVFHCAGAWRPIYAVGVVLSVYLLAFVTVVQAFQKLPVLNALAPTQTEPPFVIAQLATFLVFLVLSVLAGFRFTGVVAGKLA</sequence>
<keyword evidence="3" id="KW-1185">Reference proteome</keyword>
<reference evidence="2" key="2">
    <citation type="submission" date="2020-09" db="EMBL/GenBank/DDBJ databases">
        <authorList>
            <person name="Sun Q."/>
            <person name="Sedlacek I."/>
        </authorList>
    </citation>
    <scope>NUCLEOTIDE SEQUENCE</scope>
    <source>
        <strain evidence="2">CCM 7684</strain>
    </source>
</reference>